<evidence type="ECO:0000313" key="2">
    <source>
        <dbReference type="EMBL" id="MEI5985071.1"/>
    </source>
</evidence>
<dbReference type="Proteomes" id="UP001363035">
    <property type="component" value="Unassembled WGS sequence"/>
</dbReference>
<dbReference type="InterPro" id="IPR010994">
    <property type="entry name" value="RuvA_2-like"/>
</dbReference>
<dbReference type="EMBL" id="JAYLLN010000019">
    <property type="protein sequence ID" value="MEI5985071.1"/>
    <property type="molecule type" value="Genomic_DNA"/>
</dbReference>
<comment type="caution">
    <text evidence="2">The sequence shown here is derived from an EMBL/GenBank/DDBJ whole genome shotgun (WGS) entry which is preliminary data.</text>
</comment>
<keyword evidence="1" id="KW-0472">Membrane</keyword>
<gene>
    <name evidence="2" type="ORF">VJ786_09155</name>
</gene>
<proteinExistence type="predicted"/>
<keyword evidence="1" id="KW-1133">Transmembrane helix</keyword>
<dbReference type="RefSeq" id="WP_180268526.1">
    <property type="nucleotide sequence ID" value="NZ_JAYLLN010000019.1"/>
</dbReference>
<protein>
    <submittedName>
        <fullName evidence="2">Helix-hairpin-helix domain-containing protein</fullName>
    </submittedName>
</protein>
<keyword evidence="1" id="KW-0812">Transmembrane</keyword>
<feature type="transmembrane region" description="Helical" evidence="1">
    <location>
        <begin position="18"/>
        <end position="38"/>
    </location>
</feature>
<dbReference type="InterPro" id="IPR051675">
    <property type="entry name" value="Endo/Exo/Phosphatase_dom_1"/>
</dbReference>
<keyword evidence="3" id="KW-1185">Reference proteome</keyword>
<dbReference type="Gene3D" id="1.10.150.280">
    <property type="entry name" value="AF1531-like domain"/>
    <property type="match status" value="3"/>
</dbReference>
<sequence length="329" mass="38595">MKRLIDYFQLNQKEQKGIFVLLVLLLFLIVLKMMMPFWRSPESLSYTLVFSEESKDERGDFADDGLGYMDKEDQFHNYSDSLNKDFEPSKEGFGKKMIPHYFFFDPNHLSKEGWVKLGLSPDQAKVIINYRKKGGRFRKVEDLSRMYSISESKFKELLPFVRIAEEEIGSGGFHQKPSSGSQEEYSFVRKKEPLYKISLNEADTTGWMQVRGIGPVFSSRIVKFRNALGGFHKKEQLMEDYGMTPELFQKIEEQLLDQPLAYDKIFINRIGIDSLAKHPYIRYKKARTIVNYRIQHGPFEKIEDLGNILILDLDFLRKIEPYLDFARDL</sequence>
<evidence type="ECO:0000313" key="3">
    <source>
        <dbReference type="Proteomes" id="UP001363035"/>
    </source>
</evidence>
<evidence type="ECO:0000256" key="1">
    <source>
        <dbReference type="SAM" id="Phobius"/>
    </source>
</evidence>
<dbReference type="Pfam" id="PF12836">
    <property type="entry name" value="HHH_3"/>
    <property type="match status" value="3"/>
</dbReference>
<organism evidence="2 3">
    <name type="scientific">Sphingobacterium tenebrionis</name>
    <dbReference type="NCBI Taxonomy" id="3111775"/>
    <lineage>
        <taxon>Bacteria</taxon>
        <taxon>Pseudomonadati</taxon>
        <taxon>Bacteroidota</taxon>
        <taxon>Sphingobacteriia</taxon>
        <taxon>Sphingobacteriales</taxon>
        <taxon>Sphingobacteriaceae</taxon>
        <taxon>Sphingobacterium</taxon>
    </lineage>
</organism>
<dbReference type="PANTHER" id="PTHR21180">
    <property type="entry name" value="ENDONUCLEASE/EXONUCLEASE/PHOSPHATASE FAMILY DOMAIN-CONTAINING PROTEIN 1"/>
    <property type="match status" value="1"/>
</dbReference>
<reference evidence="2 3" key="1">
    <citation type="submission" date="2024-01" db="EMBL/GenBank/DDBJ databases">
        <title>Sphingobacterium tenebrionis sp. nov., a novel endophyte isolated from tenebrio molitor intestines.</title>
        <authorList>
            <person name="Zhang C."/>
        </authorList>
    </citation>
    <scope>NUCLEOTIDE SEQUENCE [LARGE SCALE GENOMIC DNA]</scope>
    <source>
        <strain evidence="2 3">PU5-4</strain>
    </source>
</reference>
<accession>A0ABU8I6I4</accession>
<dbReference type="SUPFAM" id="SSF47781">
    <property type="entry name" value="RuvA domain 2-like"/>
    <property type="match status" value="3"/>
</dbReference>
<name>A0ABU8I6I4_9SPHI</name>
<dbReference type="PANTHER" id="PTHR21180:SF32">
    <property type="entry name" value="ENDONUCLEASE_EXONUCLEASE_PHOSPHATASE FAMILY DOMAIN-CONTAINING PROTEIN 1"/>
    <property type="match status" value="1"/>
</dbReference>